<name>A0A7Z0EF07_9MICO</name>
<protein>
    <submittedName>
        <fullName evidence="1">Uncharacterized protein</fullName>
    </submittedName>
</protein>
<reference evidence="1 2" key="1">
    <citation type="submission" date="2020-07" db="EMBL/GenBank/DDBJ databases">
        <title>Sequencing the genomes of 1000 actinobacteria strains.</title>
        <authorList>
            <person name="Klenk H.-P."/>
        </authorList>
    </citation>
    <scope>NUCLEOTIDE SEQUENCE [LARGE SCALE GENOMIC DNA]</scope>
    <source>
        <strain evidence="1 2">LI1</strain>
    </source>
</reference>
<comment type="caution">
    <text evidence="1">The sequence shown here is derived from an EMBL/GenBank/DDBJ whole genome shotgun (WGS) entry which is preliminary data.</text>
</comment>
<dbReference type="EMBL" id="JACCFM010000001">
    <property type="protein sequence ID" value="NYJ19769.1"/>
    <property type="molecule type" value="Genomic_DNA"/>
</dbReference>
<dbReference type="AlphaFoldDB" id="A0A7Z0EF07"/>
<dbReference type="Proteomes" id="UP000537260">
    <property type="component" value="Unassembled WGS sequence"/>
</dbReference>
<sequence length="352" mass="37522">MASLIMAAPSAVASTAVDLPDSDAAIAAFVGRMAGPPTERISVEISEPISRARGTETDPSVTFHAPEFDEDTTIGLNPALDFVHEAGDFLVFANADSSLASYVKSTPSGGQAIYALGNATVGSGVELDLPIAPSAVLEPAGSQPGYFIELESGASIYLHPAVAKDARGHDLTTQFRLEGNRLVQDVVAPVGTVYPILAAPTWWYTVDYGIGTRTPASARATMKSCFNCKFPVEGAPSAFPVAGQLLPLKVGPFAGYPWPLNFECKFRNEAWRPYPADMGGPMWGFVFDGTSNHVDGYGSWISFDTFKKDNESTYTLRVYGEIVNNDPGGIPHNLYITGATLNWNAFAGKLKL</sequence>
<evidence type="ECO:0000313" key="2">
    <source>
        <dbReference type="Proteomes" id="UP000537260"/>
    </source>
</evidence>
<proteinExistence type="predicted"/>
<keyword evidence="2" id="KW-1185">Reference proteome</keyword>
<organism evidence="1 2">
    <name type="scientific">Glaciibacter psychrotolerans</name>
    <dbReference type="NCBI Taxonomy" id="670054"/>
    <lineage>
        <taxon>Bacteria</taxon>
        <taxon>Bacillati</taxon>
        <taxon>Actinomycetota</taxon>
        <taxon>Actinomycetes</taxon>
        <taxon>Micrococcales</taxon>
        <taxon>Microbacteriaceae</taxon>
        <taxon>Glaciibacter</taxon>
    </lineage>
</organism>
<evidence type="ECO:0000313" key="1">
    <source>
        <dbReference type="EMBL" id="NYJ19769.1"/>
    </source>
</evidence>
<accession>A0A7Z0EF07</accession>
<dbReference type="RefSeq" id="WP_179578476.1">
    <property type="nucleotide sequence ID" value="NZ_JACCFM010000001.1"/>
</dbReference>
<gene>
    <name evidence="1" type="ORF">HNR05_001560</name>
</gene>